<feature type="region of interest" description="Disordered" evidence="1">
    <location>
        <begin position="99"/>
        <end position="131"/>
    </location>
</feature>
<dbReference type="GO" id="GO:0005654">
    <property type="term" value="C:nucleoplasm"/>
    <property type="evidence" value="ECO:0007669"/>
    <property type="project" value="TreeGrafter"/>
</dbReference>
<accession>A0A813G6E5</accession>
<proteinExistence type="predicted"/>
<organism evidence="2 3">
    <name type="scientific">Polarella glacialis</name>
    <name type="common">Dinoflagellate</name>
    <dbReference type="NCBI Taxonomy" id="89957"/>
    <lineage>
        <taxon>Eukaryota</taxon>
        <taxon>Sar</taxon>
        <taxon>Alveolata</taxon>
        <taxon>Dinophyceae</taxon>
        <taxon>Suessiales</taxon>
        <taxon>Suessiaceae</taxon>
        <taxon>Polarella</taxon>
    </lineage>
</organism>
<dbReference type="EMBL" id="CAJNNV010026535">
    <property type="protein sequence ID" value="CAE8618439.1"/>
    <property type="molecule type" value="Genomic_DNA"/>
</dbReference>
<protein>
    <submittedName>
        <fullName evidence="2">Uncharacterized protein</fullName>
    </submittedName>
</protein>
<feature type="compositionally biased region" description="Low complexity" evidence="1">
    <location>
        <begin position="156"/>
        <end position="201"/>
    </location>
</feature>
<gene>
    <name evidence="2" type="ORF">PGLA1383_LOCUS36057</name>
</gene>
<evidence type="ECO:0000256" key="1">
    <source>
        <dbReference type="SAM" id="MobiDB-lite"/>
    </source>
</evidence>
<dbReference type="PANTHER" id="PTHR16148">
    <property type="entry name" value="NF-KAPPA-B-REPRESSING FACTOR-RELATED"/>
    <property type="match status" value="1"/>
</dbReference>
<evidence type="ECO:0000313" key="2">
    <source>
        <dbReference type="EMBL" id="CAE8618439.1"/>
    </source>
</evidence>
<comment type="caution">
    <text evidence="2">The sequence shown here is derived from an EMBL/GenBank/DDBJ whole genome shotgun (WGS) entry which is preliminary data.</text>
</comment>
<sequence length="219" mass="24043">MAQAVSHPLWQSGREAFSSSINMFGRQSQGSPSFPPGHYAAVARTRQSRDEESMSKGIGCGTMRQALQKKREGLDIPYTIVPPQRAPRSEANPLAQLCRRGQPSASGTGSRKREAQVPQQPRQHISRQRLPAGNQAVGRGLLAAQNRLHDGVGLLNNNNNNNNKNNKNTKNNNNNKSSNNNNSNNNNNHNDNDNTTTTTTRGTRKTKKNRGNVAISTKR</sequence>
<dbReference type="PANTHER" id="PTHR16148:SF14">
    <property type="entry name" value="MYND-TYPE DOMAIN-CONTAINING PROTEIN"/>
    <property type="match status" value="1"/>
</dbReference>
<feature type="region of interest" description="Disordered" evidence="1">
    <location>
        <begin position="151"/>
        <end position="219"/>
    </location>
</feature>
<dbReference type="AlphaFoldDB" id="A0A813G6E5"/>
<keyword evidence="3" id="KW-1185">Reference proteome</keyword>
<dbReference type="GO" id="GO:0005730">
    <property type="term" value="C:nucleolus"/>
    <property type="evidence" value="ECO:0007669"/>
    <property type="project" value="TreeGrafter"/>
</dbReference>
<dbReference type="Proteomes" id="UP000654075">
    <property type="component" value="Unassembled WGS sequence"/>
</dbReference>
<name>A0A813G6E5_POLGL</name>
<reference evidence="2" key="1">
    <citation type="submission" date="2021-02" db="EMBL/GenBank/DDBJ databases">
        <authorList>
            <person name="Dougan E. K."/>
            <person name="Rhodes N."/>
            <person name="Thang M."/>
            <person name="Chan C."/>
        </authorList>
    </citation>
    <scope>NUCLEOTIDE SEQUENCE</scope>
</reference>
<evidence type="ECO:0000313" key="3">
    <source>
        <dbReference type="Proteomes" id="UP000654075"/>
    </source>
</evidence>